<reference evidence="1 2" key="1">
    <citation type="journal article" date="2024" name="J Genomics">
        <title>Draft genome sequencing and assembly of Favolaschia claudopus CIRM-BRFM 2984 isolated from oak limbs.</title>
        <authorList>
            <person name="Navarro D."/>
            <person name="Drula E."/>
            <person name="Chaduli D."/>
            <person name="Cazenave R."/>
            <person name="Ahrendt S."/>
            <person name="Wang J."/>
            <person name="Lipzen A."/>
            <person name="Daum C."/>
            <person name="Barry K."/>
            <person name="Grigoriev I.V."/>
            <person name="Favel A."/>
            <person name="Rosso M.N."/>
            <person name="Martin F."/>
        </authorList>
    </citation>
    <scope>NUCLEOTIDE SEQUENCE [LARGE SCALE GENOMIC DNA]</scope>
    <source>
        <strain evidence="1 2">CIRM-BRFM 2984</strain>
    </source>
</reference>
<dbReference type="Proteomes" id="UP001362999">
    <property type="component" value="Unassembled WGS sequence"/>
</dbReference>
<protein>
    <submittedName>
        <fullName evidence="1">Uncharacterized protein</fullName>
    </submittedName>
</protein>
<organism evidence="1 2">
    <name type="scientific">Favolaschia claudopus</name>
    <dbReference type="NCBI Taxonomy" id="2862362"/>
    <lineage>
        <taxon>Eukaryota</taxon>
        <taxon>Fungi</taxon>
        <taxon>Dikarya</taxon>
        <taxon>Basidiomycota</taxon>
        <taxon>Agaricomycotina</taxon>
        <taxon>Agaricomycetes</taxon>
        <taxon>Agaricomycetidae</taxon>
        <taxon>Agaricales</taxon>
        <taxon>Marasmiineae</taxon>
        <taxon>Mycenaceae</taxon>
        <taxon>Favolaschia</taxon>
    </lineage>
</organism>
<gene>
    <name evidence="1" type="ORF">R3P38DRAFT_2871505</name>
</gene>
<dbReference type="AlphaFoldDB" id="A0AAW0DE02"/>
<sequence>MHCTAILDAPVSWLSHSTSIKQNGSHAIFLYKTPPSLSLDQFERLIDGLMDEVVVLPVIQENLNKMDMIFQTDTVDNQAAAFGFPPRDQIVVAVGRSETVAQWSAVMQSPDVRALFNKGKAFGLDNCASLSAIDLYSAQAVSSTTGVNLNNAYHLFFAYNVPSDLATSKTHDLDFNEFLEGFLKVPVVQKNVVDLKLWKYSSELDDSIGDFGYSRCRTLLSCATVENEDNLMEIMNDPAAQQYVLDSSELGGGGDKQFNLKKNGYMFTGNFESKFAT</sequence>
<dbReference type="EMBL" id="JAWWNJ010000009">
    <property type="protein sequence ID" value="KAK7048815.1"/>
    <property type="molecule type" value="Genomic_DNA"/>
</dbReference>
<keyword evidence="2" id="KW-1185">Reference proteome</keyword>
<proteinExistence type="predicted"/>
<evidence type="ECO:0000313" key="1">
    <source>
        <dbReference type="EMBL" id="KAK7048815.1"/>
    </source>
</evidence>
<evidence type="ECO:0000313" key="2">
    <source>
        <dbReference type="Proteomes" id="UP001362999"/>
    </source>
</evidence>
<name>A0AAW0DE02_9AGAR</name>
<comment type="caution">
    <text evidence="1">The sequence shown here is derived from an EMBL/GenBank/DDBJ whole genome shotgun (WGS) entry which is preliminary data.</text>
</comment>
<accession>A0AAW0DE02</accession>